<gene>
    <name evidence="3" type="ORF">DRV84_09910</name>
</gene>
<feature type="region of interest" description="Disordered" evidence="1">
    <location>
        <begin position="157"/>
        <end position="195"/>
    </location>
</feature>
<dbReference type="AlphaFoldDB" id="A0A3D9BS41"/>
<feature type="domain" description="Transposase DDE" evidence="2">
    <location>
        <begin position="13"/>
        <end position="160"/>
    </location>
</feature>
<name>A0A3D9BS41_9RHOB</name>
<evidence type="ECO:0000313" key="4">
    <source>
        <dbReference type="Proteomes" id="UP000257131"/>
    </source>
</evidence>
<feature type="region of interest" description="Disordered" evidence="1">
    <location>
        <begin position="80"/>
        <end position="99"/>
    </location>
</feature>
<accession>A0A3D9BS41</accession>
<sequence length="195" mass="22073">MADWWFGRTVAPDGAVVLREVLERSGIVEWMIPQLTDPRRREDVVHDLPSLIRTSVLLAAQGWRDHDDADALRDDPAFRRAASSASGRTPLDRPHGLASQPTLSRFTAIMAEPSNRSELRKAALELGARAPRAERGGKRPRRLTLDVDSLRIEVHGHQPKPESHVSVGVPCSARSSRRRHRRRRARELRGYRRPL</sequence>
<dbReference type="Proteomes" id="UP000257131">
    <property type="component" value="Unassembled WGS sequence"/>
</dbReference>
<evidence type="ECO:0000256" key="1">
    <source>
        <dbReference type="SAM" id="MobiDB-lite"/>
    </source>
</evidence>
<evidence type="ECO:0000313" key="3">
    <source>
        <dbReference type="EMBL" id="REC56349.1"/>
    </source>
</evidence>
<feature type="compositionally biased region" description="Basic residues" evidence="1">
    <location>
        <begin position="175"/>
        <end position="195"/>
    </location>
</feature>
<reference evidence="3 4" key="1">
    <citation type="journal article" date="2017" name="Int. J. Syst. Evol. Microbiol.">
        <title>Rhodosalinus sediminis gen. nov., sp. nov., isolated from marine saltern.</title>
        <authorList>
            <person name="Guo L.Y."/>
            <person name="Ling S.K."/>
            <person name="Li C.M."/>
            <person name="Chen G.J."/>
            <person name="Du Z.J."/>
        </authorList>
    </citation>
    <scope>NUCLEOTIDE SEQUENCE [LARGE SCALE GENOMIC DNA]</scope>
    <source>
        <strain evidence="3 4">WDN1C137</strain>
    </source>
</reference>
<protein>
    <recommendedName>
        <fullName evidence="2">Transposase DDE domain-containing protein</fullName>
    </recommendedName>
</protein>
<dbReference type="InterPro" id="IPR025668">
    <property type="entry name" value="Tnp_DDE_dom"/>
</dbReference>
<comment type="caution">
    <text evidence="3">The sequence shown here is derived from an EMBL/GenBank/DDBJ whole genome shotgun (WGS) entry which is preliminary data.</text>
</comment>
<keyword evidence="4" id="KW-1185">Reference proteome</keyword>
<dbReference type="RefSeq" id="WP_115979926.1">
    <property type="nucleotide sequence ID" value="NZ_QOHR01000012.1"/>
</dbReference>
<proteinExistence type="predicted"/>
<dbReference type="Pfam" id="PF13701">
    <property type="entry name" value="DDE_Tnp_1_4"/>
    <property type="match status" value="1"/>
</dbReference>
<organism evidence="3 4">
    <name type="scientific">Rhodosalinus sediminis</name>
    <dbReference type="NCBI Taxonomy" id="1940533"/>
    <lineage>
        <taxon>Bacteria</taxon>
        <taxon>Pseudomonadati</taxon>
        <taxon>Pseudomonadota</taxon>
        <taxon>Alphaproteobacteria</taxon>
        <taxon>Rhodobacterales</taxon>
        <taxon>Paracoccaceae</taxon>
        <taxon>Rhodosalinus</taxon>
    </lineage>
</organism>
<evidence type="ECO:0000259" key="2">
    <source>
        <dbReference type="Pfam" id="PF13701"/>
    </source>
</evidence>
<dbReference type="OrthoDB" id="476248at2"/>
<dbReference type="EMBL" id="QOHR01000012">
    <property type="protein sequence ID" value="REC56349.1"/>
    <property type="molecule type" value="Genomic_DNA"/>
</dbReference>